<dbReference type="GO" id="GO:0005344">
    <property type="term" value="F:oxygen carrier activity"/>
    <property type="evidence" value="ECO:0007669"/>
    <property type="project" value="UniProtKB-KW"/>
</dbReference>
<dbReference type="AlphaFoldDB" id="A0A095SHX9"/>
<evidence type="ECO:0000256" key="3">
    <source>
        <dbReference type="ARBA" id="ARBA00022723"/>
    </source>
</evidence>
<dbReference type="InterPro" id="IPR035938">
    <property type="entry name" value="Hemerythrin-like_sf"/>
</dbReference>
<organism evidence="6 7">
    <name type="scientific">Alcanivorax nanhaiticus</name>
    <dbReference type="NCBI Taxonomy" id="1177154"/>
    <lineage>
        <taxon>Bacteria</taxon>
        <taxon>Pseudomonadati</taxon>
        <taxon>Pseudomonadota</taxon>
        <taxon>Gammaproteobacteria</taxon>
        <taxon>Oceanospirillales</taxon>
        <taxon>Alcanivoracaceae</taxon>
        <taxon>Alcanivorax</taxon>
    </lineage>
</organism>
<evidence type="ECO:0000313" key="6">
    <source>
        <dbReference type="EMBL" id="KGD64132.1"/>
    </source>
</evidence>
<keyword evidence="2" id="KW-0813">Transport</keyword>
<dbReference type="OrthoDB" id="1122424at2"/>
<protein>
    <recommendedName>
        <fullName evidence="5">Hemerythrin-like domain-containing protein</fullName>
    </recommendedName>
</protein>
<keyword evidence="4" id="KW-0408">Iron</keyword>
<evidence type="ECO:0000256" key="4">
    <source>
        <dbReference type="ARBA" id="ARBA00023004"/>
    </source>
</evidence>
<gene>
    <name evidence="6" type="ORF">Y5S_02672</name>
</gene>
<dbReference type="InterPro" id="IPR050669">
    <property type="entry name" value="Hemerythrin"/>
</dbReference>
<dbReference type="CDD" id="cd12107">
    <property type="entry name" value="Hemerythrin"/>
    <property type="match status" value="1"/>
</dbReference>
<accession>A0A095SHX9</accession>
<dbReference type="SUPFAM" id="SSF47188">
    <property type="entry name" value="Hemerythrin-like"/>
    <property type="match status" value="1"/>
</dbReference>
<keyword evidence="7" id="KW-1185">Reference proteome</keyword>
<dbReference type="GO" id="GO:0046872">
    <property type="term" value="F:metal ion binding"/>
    <property type="evidence" value="ECO:0007669"/>
    <property type="project" value="UniProtKB-KW"/>
</dbReference>
<dbReference type="eggNOG" id="COG2703">
    <property type="taxonomic scope" value="Bacteria"/>
</dbReference>
<evidence type="ECO:0000256" key="1">
    <source>
        <dbReference type="ARBA" id="ARBA00010587"/>
    </source>
</evidence>
<sequence>MRIAWGPQYELGILVIDQQHKRIVDYINALDQLVGLPDAYQGVARILYDLVDYTESHFSFEEALMERAGYKETDEHHNVHRKFTMRIEALLRSSENGEDVAEALLQLLEKWLLHHILEEDRAYADEVRDFINSIGRERLGGWVNDNVRKHFRVS</sequence>
<proteinExistence type="inferred from homology"/>
<evidence type="ECO:0000256" key="2">
    <source>
        <dbReference type="ARBA" id="ARBA00022621"/>
    </source>
</evidence>
<comment type="caution">
    <text evidence="6">The sequence shown here is derived from an EMBL/GenBank/DDBJ whole genome shotgun (WGS) entry which is preliminary data.</text>
</comment>
<dbReference type="InterPro" id="IPR016131">
    <property type="entry name" value="Haemerythrin_Fe_BS"/>
</dbReference>
<dbReference type="RefSeq" id="WP_035233668.1">
    <property type="nucleotide sequence ID" value="NZ_ARXV01000011.1"/>
</dbReference>
<keyword evidence="2" id="KW-0561">Oxygen transport</keyword>
<evidence type="ECO:0000259" key="5">
    <source>
        <dbReference type="Pfam" id="PF01814"/>
    </source>
</evidence>
<comment type="similarity">
    <text evidence="1">Belongs to the hemerythrin family.</text>
</comment>
<dbReference type="NCBIfam" id="TIGR02481">
    <property type="entry name" value="hemeryth_dom"/>
    <property type="match status" value="1"/>
</dbReference>
<name>A0A095SHX9_9GAMM</name>
<dbReference type="PANTHER" id="PTHR37164">
    <property type="entry name" value="BACTERIOHEMERYTHRIN"/>
    <property type="match status" value="1"/>
</dbReference>
<dbReference type="EMBL" id="ARXV01000011">
    <property type="protein sequence ID" value="KGD64132.1"/>
    <property type="molecule type" value="Genomic_DNA"/>
</dbReference>
<dbReference type="InterPro" id="IPR012827">
    <property type="entry name" value="Hemerythrin_metal-bd"/>
</dbReference>
<dbReference type="PROSITE" id="PS00550">
    <property type="entry name" value="HEMERYTHRINS"/>
    <property type="match status" value="1"/>
</dbReference>
<dbReference type="InterPro" id="IPR012312">
    <property type="entry name" value="Hemerythrin-like"/>
</dbReference>
<dbReference type="Proteomes" id="UP000029444">
    <property type="component" value="Unassembled WGS sequence"/>
</dbReference>
<dbReference type="NCBIfam" id="NF033749">
    <property type="entry name" value="bact_hemeryth"/>
    <property type="match status" value="1"/>
</dbReference>
<dbReference type="PATRIC" id="fig|1177154.3.peg.2706"/>
<feature type="domain" description="Hemerythrin-like" evidence="5">
    <location>
        <begin position="13"/>
        <end position="124"/>
    </location>
</feature>
<dbReference type="STRING" id="1177154.Y5S_02672"/>
<dbReference type="PANTHER" id="PTHR37164:SF1">
    <property type="entry name" value="BACTERIOHEMERYTHRIN"/>
    <property type="match status" value="1"/>
</dbReference>
<keyword evidence="3" id="KW-0479">Metal-binding</keyword>
<dbReference type="NCBIfam" id="NF002007">
    <property type="entry name" value="PRK00808.1"/>
    <property type="match status" value="1"/>
</dbReference>
<reference evidence="6 7" key="1">
    <citation type="submission" date="2012-09" db="EMBL/GenBank/DDBJ databases">
        <title>Genome Sequence of alkane-degrading Bacterium Alcanivorax sp. 19-m-6.</title>
        <authorList>
            <person name="Lai Q."/>
            <person name="Shao Z."/>
        </authorList>
    </citation>
    <scope>NUCLEOTIDE SEQUENCE [LARGE SCALE GENOMIC DNA]</scope>
    <source>
        <strain evidence="6 7">19-m-6</strain>
    </source>
</reference>
<dbReference type="Pfam" id="PF01814">
    <property type="entry name" value="Hemerythrin"/>
    <property type="match status" value="1"/>
</dbReference>
<evidence type="ECO:0000313" key="7">
    <source>
        <dbReference type="Proteomes" id="UP000029444"/>
    </source>
</evidence>
<dbReference type="Gene3D" id="1.20.120.50">
    <property type="entry name" value="Hemerythrin-like"/>
    <property type="match status" value="1"/>
</dbReference>